<evidence type="ECO:0000313" key="3">
    <source>
        <dbReference type="Proteomes" id="UP000239649"/>
    </source>
</evidence>
<comment type="caution">
    <text evidence="2">The sequence shown here is derived from an EMBL/GenBank/DDBJ whole genome shotgun (WGS) entry which is preliminary data.</text>
</comment>
<keyword evidence="3" id="KW-1185">Reference proteome</keyword>
<reference evidence="2 3" key="1">
    <citation type="journal article" date="2018" name="Plant J.">
        <title>Genome sequences of Chlorella sorokiniana UTEX 1602 and Micractinium conductrix SAG 241.80: implications to maltose excretion by a green alga.</title>
        <authorList>
            <person name="Arriola M.B."/>
            <person name="Velmurugan N."/>
            <person name="Zhang Y."/>
            <person name="Plunkett M.H."/>
            <person name="Hondzo H."/>
            <person name="Barney B.M."/>
        </authorList>
    </citation>
    <scope>NUCLEOTIDE SEQUENCE [LARGE SCALE GENOMIC DNA]</scope>
    <source>
        <strain evidence="2 3">SAG 241.80</strain>
    </source>
</reference>
<protein>
    <submittedName>
        <fullName evidence="2">Uncharacterized protein</fullName>
    </submittedName>
</protein>
<dbReference type="AlphaFoldDB" id="A0A2P6VFE3"/>
<gene>
    <name evidence="2" type="ORF">C2E20_4114</name>
</gene>
<proteinExistence type="predicted"/>
<feature type="region of interest" description="Disordered" evidence="1">
    <location>
        <begin position="155"/>
        <end position="229"/>
    </location>
</feature>
<sequence>MCSKSLPRRAKERGPISKRFGGLPKDCHLARPSALLVGARGPAPWLCACPACLSLGIEAPLGWSGCWWRRWVQAPAAPQQRANVIAEQPDGEIVMCTGPVRFALREWLERGLPVTQQPATARGSAKRQIKKPVSLFEYVSGEEVEECDVGKGKAPAAPALQQQAGGGTAPAARKRKAPAAPALLQQAGGGTAPAARKRKAPARRASAAAAAAATGRRAAASARVGGRGG</sequence>
<accession>A0A2P6VFE3</accession>
<name>A0A2P6VFE3_9CHLO</name>
<organism evidence="2 3">
    <name type="scientific">Micractinium conductrix</name>
    <dbReference type="NCBI Taxonomy" id="554055"/>
    <lineage>
        <taxon>Eukaryota</taxon>
        <taxon>Viridiplantae</taxon>
        <taxon>Chlorophyta</taxon>
        <taxon>core chlorophytes</taxon>
        <taxon>Trebouxiophyceae</taxon>
        <taxon>Chlorellales</taxon>
        <taxon>Chlorellaceae</taxon>
        <taxon>Chlorella clade</taxon>
        <taxon>Micractinium</taxon>
    </lineage>
</organism>
<dbReference type="Proteomes" id="UP000239649">
    <property type="component" value="Unassembled WGS sequence"/>
</dbReference>
<feature type="compositionally biased region" description="Low complexity" evidence="1">
    <location>
        <begin position="203"/>
        <end position="229"/>
    </location>
</feature>
<dbReference type="EMBL" id="LHPF02000009">
    <property type="protein sequence ID" value="PSC72815.1"/>
    <property type="molecule type" value="Genomic_DNA"/>
</dbReference>
<evidence type="ECO:0000313" key="2">
    <source>
        <dbReference type="EMBL" id="PSC72815.1"/>
    </source>
</evidence>
<evidence type="ECO:0000256" key="1">
    <source>
        <dbReference type="SAM" id="MobiDB-lite"/>
    </source>
</evidence>